<evidence type="ECO:0000256" key="7">
    <source>
        <dbReference type="ARBA" id="ARBA00022984"/>
    </source>
</evidence>
<dbReference type="PANTHER" id="PTHR22926">
    <property type="entry name" value="PHOSPHO-N-ACETYLMURAMOYL-PENTAPEPTIDE-TRANSFERASE"/>
    <property type="match status" value="1"/>
</dbReference>
<keyword evidence="12" id="KW-1003">Cell membrane</keyword>
<keyword evidence="10 12" id="KW-0131">Cell cycle</keyword>
<dbReference type="RefSeq" id="WP_012827109.1">
    <property type="nucleotide sequence ID" value="NC_013440.1"/>
</dbReference>
<dbReference type="eggNOG" id="COG0472">
    <property type="taxonomic scope" value="Bacteria"/>
</dbReference>
<feature type="binding site" evidence="14">
    <location>
        <position position="289"/>
    </location>
    <ligand>
        <name>Mg(2+)</name>
        <dbReference type="ChEBI" id="CHEBI:18420"/>
    </ligand>
</feature>
<feature type="transmembrane region" description="Helical" evidence="12">
    <location>
        <begin position="360"/>
        <end position="379"/>
    </location>
</feature>
<evidence type="ECO:0000256" key="1">
    <source>
        <dbReference type="ARBA" id="ARBA00004141"/>
    </source>
</evidence>
<keyword evidence="12" id="KW-0997">Cell inner membrane</keyword>
<keyword evidence="3 12" id="KW-0132">Cell division</keyword>
<evidence type="ECO:0000256" key="11">
    <source>
        <dbReference type="ARBA" id="ARBA00023316"/>
    </source>
</evidence>
<evidence type="ECO:0000256" key="9">
    <source>
        <dbReference type="ARBA" id="ARBA00023136"/>
    </source>
</evidence>
<keyword evidence="5 12" id="KW-0812">Transmembrane</keyword>
<evidence type="ECO:0000256" key="5">
    <source>
        <dbReference type="ARBA" id="ARBA00022692"/>
    </source>
</evidence>
<comment type="catalytic activity">
    <reaction evidence="12">
        <text>UDP-N-acetyl-alpha-D-muramoyl-L-alanyl-gamma-D-glutamyl-meso-2,6-diaminopimeloyl-D-alanyl-D-alanine + di-trans,octa-cis-undecaprenyl phosphate = di-trans,octa-cis-undecaprenyl diphospho-N-acetyl-alpha-D-muramoyl-L-alanyl-D-glutamyl-meso-2,6-diaminopimeloyl-D-alanyl-D-alanine + UMP</text>
        <dbReference type="Rhea" id="RHEA:28386"/>
        <dbReference type="ChEBI" id="CHEBI:57865"/>
        <dbReference type="ChEBI" id="CHEBI:60392"/>
        <dbReference type="ChEBI" id="CHEBI:61386"/>
        <dbReference type="ChEBI" id="CHEBI:61387"/>
        <dbReference type="EC" id="2.7.8.13"/>
    </reaction>
</comment>
<comment type="pathway">
    <text evidence="12">Cell wall biogenesis; peptidoglycan biosynthesis.</text>
</comment>
<keyword evidence="12 14" id="KW-0460">Magnesium</keyword>
<dbReference type="Pfam" id="PF10555">
    <property type="entry name" value="MraY_sig1"/>
    <property type="match status" value="1"/>
</dbReference>
<dbReference type="InterPro" id="IPR003524">
    <property type="entry name" value="PNAcMuramoyl-5peptid_Trfase"/>
</dbReference>
<dbReference type="Proteomes" id="UP000001880">
    <property type="component" value="Chromosome"/>
</dbReference>
<dbReference type="GO" id="GO:0051301">
    <property type="term" value="P:cell division"/>
    <property type="evidence" value="ECO:0007669"/>
    <property type="project" value="UniProtKB-KW"/>
</dbReference>
<dbReference type="NCBIfam" id="TIGR00445">
    <property type="entry name" value="mraY"/>
    <property type="match status" value="1"/>
</dbReference>
<feature type="transmembrane region" description="Helical" evidence="12">
    <location>
        <begin position="311"/>
        <end position="333"/>
    </location>
</feature>
<dbReference type="GO" id="GO:0008963">
    <property type="term" value="F:phospho-N-acetylmuramoyl-pentapeptide-transferase activity"/>
    <property type="evidence" value="ECO:0007669"/>
    <property type="project" value="UniProtKB-UniRule"/>
</dbReference>
<dbReference type="AlphaFoldDB" id="D0LZ31"/>
<feature type="transmembrane region" description="Helical" evidence="12">
    <location>
        <begin position="208"/>
        <end position="229"/>
    </location>
</feature>
<evidence type="ECO:0000256" key="8">
    <source>
        <dbReference type="ARBA" id="ARBA00022989"/>
    </source>
</evidence>
<keyword evidence="9 12" id="KW-0472">Membrane</keyword>
<dbReference type="GO" id="GO:0046872">
    <property type="term" value="F:metal ion binding"/>
    <property type="evidence" value="ECO:0007669"/>
    <property type="project" value="UniProtKB-KW"/>
</dbReference>
<evidence type="ECO:0000256" key="14">
    <source>
        <dbReference type="PIRSR" id="PIRSR600715-1"/>
    </source>
</evidence>
<evidence type="ECO:0000256" key="13">
    <source>
        <dbReference type="NCBIfam" id="TIGR00445"/>
    </source>
</evidence>
<dbReference type="STRING" id="502025.Hoch_1955"/>
<dbReference type="PROSITE" id="PS01347">
    <property type="entry name" value="MRAY_1"/>
    <property type="match status" value="1"/>
</dbReference>
<keyword evidence="12 14" id="KW-0479">Metal-binding</keyword>
<dbReference type="GO" id="GO:0051992">
    <property type="term" value="F:UDP-N-acetylmuramoyl-L-alanyl-D-glutamyl-meso-2,6-diaminopimelyl-D-alanyl-D-alanine:undecaprenyl-phosphate transferase activity"/>
    <property type="evidence" value="ECO:0007669"/>
    <property type="project" value="RHEA"/>
</dbReference>
<keyword evidence="11 12" id="KW-0961">Cell wall biogenesis/degradation</keyword>
<dbReference type="InterPro" id="IPR000715">
    <property type="entry name" value="Glycosyl_transferase_4"/>
</dbReference>
<sequence length="382" mass="41703">MLFHLFYDVLYKIESLSFLRVFRYVSTRILAAAITALVLSFILGPWFIKRLRSRQIGQQIRDDGPETHKKKAGTPTMGGSLILFCLVTSTLLWCDLENRFVWLALAVTVGFGAVGFADDHAKITRKNTKGVSGKMRLLCEFGIAGAAVSYLFMSDMMSPELGLALQLPFMNFYGDPITLPMPVYIAFASIVVVGTANAVNLTDGLDGLAIAPATINAGTFLIFAYLAGVETTILVQVAGELRQENLAEYLHIAHIGGSAELAVFCAGMLGAGIGFLWYNTYPASVFMGDIGALSLGGAIGMLAVLTKNELVLLLVGGIFVVEALSVIIQVGSYKMRRKRVFLMAPIHHHYELKGWEEPKVIVRFWLISLLLALLALGTLKMR</sequence>
<dbReference type="EC" id="2.7.8.13" evidence="12 13"/>
<reference evidence="15 16" key="1">
    <citation type="journal article" date="2010" name="Stand. Genomic Sci.">
        <title>Complete genome sequence of Haliangium ochraceum type strain (SMP-2).</title>
        <authorList>
            <consortium name="US DOE Joint Genome Institute (JGI-PGF)"/>
            <person name="Ivanova N."/>
            <person name="Daum C."/>
            <person name="Lang E."/>
            <person name="Abt B."/>
            <person name="Kopitz M."/>
            <person name="Saunders E."/>
            <person name="Lapidus A."/>
            <person name="Lucas S."/>
            <person name="Glavina Del Rio T."/>
            <person name="Nolan M."/>
            <person name="Tice H."/>
            <person name="Copeland A."/>
            <person name="Cheng J.F."/>
            <person name="Chen F."/>
            <person name="Bruce D."/>
            <person name="Goodwin L."/>
            <person name="Pitluck S."/>
            <person name="Mavromatis K."/>
            <person name="Pati A."/>
            <person name="Mikhailova N."/>
            <person name="Chen A."/>
            <person name="Palaniappan K."/>
            <person name="Land M."/>
            <person name="Hauser L."/>
            <person name="Chang Y.J."/>
            <person name="Jeffries C.D."/>
            <person name="Detter J.C."/>
            <person name="Brettin T."/>
            <person name="Rohde M."/>
            <person name="Goker M."/>
            <person name="Bristow J."/>
            <person name="Markowitz V."/>
            <person name="Eisen J.A."/>
            <person name="Hugenholtz P."/>
            <person name="Kyrpides N.C."/>
            <person name="Klenk H.P."/>
        </authorList>
    </citation>
    <scope>NUCLEOTIDE SEQUENCE [LARGE SCALE GENOMIC DNA]</scope>
    <source>
        <strain evidence="16">DSM 14365 / CIP 107738 / JCM 11303 / AJ 13395 / SMP-2</strain>
    </source>
</reference>
<comment type="similarity">
    <text evidence="2 12">Belongs to the glycosyltransferase 4 family. MraY subfamily.</text>
</comment>
<comment type="function">
    <text evidence="12">Catalyzes the initial step of the lipid cycle reactions in the biosynthesis of the cell wall peptidoglycan: transfers peptidoglycan precursor phospho-MurNAc-pentapeptide from UDP-MurNAc-pentapeptide onto the lipid carrier undecaprenyl phosphate, yielding undecaprenyl-pyrophosphoryl-MurNAc-pentapeptide, known as lipid I.</text>
</comment>
<protein>
    <recommendedName>
        <fullName evidence="12 13">Phospho-N-acetylmuramoyl-pentapeptide-transferase</fullName>
        <ecNumber evidence="12 13">2.7.8.13</ecNumber>
    </recommendedName>
    <alternativeName>
        <fullName evidence="12">UDP-MurNAc-pentapeptide phosphotransferase</fullName>
    </alternativeName>
</protein>
<organism evidence="15 16">
    <name type="scientific">Haliangium ochraceum (strain DSM 14365 / JCM 11303 / SMP-2)</name>
    <dbReference type="NCBI Taxonomy" id="502025"/>
    <lineage>
        <taxon>Bacteria</taxon>
        <taxon>Pseudomonadati</taxon>
        <taxon>Myxococcota</taxon>
        <taxon>Polyangia</taxon>
        <taxon>Haliangiales</taxon>
        <taxon>Kofleriaceae</taxon>
        <taxon>Haliangium</taxon>
    </lineage>
</organism>
<feature type="transmembrane region" description="Helical" evidence="12">
    <location>
        <begin position="177"/>
        <end position="196"/>
    </location>
</feature>
<comment type="cofactor">
    <cofactor evidence="12 14">
        <name>Mg(2+)</name>
        <dbReference type="ChEBI" id="CHEBI:18420"/>
    </cofactor>
</comment>
<evidence type="ECO:0000313" key="15">
    <source>
        <dbReference type="EMBL" id="ACY14501.1"/>
    </source>
</evidence>
<comment type="subcellular location">
    <subcellularLocation>
        <location evidence="12">Cell inner membrane</location>
        <topology evidence="12">Multi-pass membrane protein</topology>
    </subcellularLocation>
    <subcellularLocation>
        <location evidence="1">Membrane</location>
        <topology evidence="1">Multi-pass membrane protein</topology>
    </subcellularLocation>
</comment>
<feature type="transmembrane region" description="Helical" evidence="12">
    <location>
        <begin position="137"/>
        <end position="157"/>
    </location>
</feature>
<dbReference type="EMBL" id="CP001804">
    <property type="protein sequence ID" value="ACY14501.1"/>
    <property type="molecule type" value="Genomic_DNA"/>
</dbReference>
<evidence type="ECO:0000313" key="16">
    <source>
        <dbReference type="Proteomes" id="UP000001880"/>
    </source>
</evidence>
<evidence type="ECO:0000256" key="12">
    <source>
        <dbReference type="HAMAP-Rule" id="MF_00038"/>
    </source>
</evidence>
<dbReference type="Pfam" id="PF00953">
    <property type="entry name" value="Glycos_transf_4"/>
    <property type="match status" value="1"/>
</dbReference>
<dbReference type="PROSITE" id="PS01348">
    <property type="entry name" value="MRAY_2"/>
    <property type="match status" value="1"/>
</dbReference>
<gene>
    <name evidence="12" type="primary">mraY</name>
    <name evidence="15" type="ordered locus">Hoch_1955</name>
</gene>
<keyword evidence="16" id="KW-1185">Reference proteome</keyword>
<dbReference type="GO" id="GO:0009252">
    <property type="term" value="P:peptidoglycan biosynthetic process"/>
    <property type="evidence" value="ECO:0007669"/>
    <property type="project" value="UniProtKB-UniRule"/>
</dbReference>
<feature type="transmembrane region" description="Helical" evidence="12">
    <location>
        <begin position="99"/>
        <end position="117"/>
    </location>
</feature>
<dbReference type="KEGG" id="hoh:Hoch_1955"/>
<dbReference type="UniPathway" id="UPA00219"/>
<dbReference type="PANTHER" id="PTHR22926:SF5">
    <property type="entry name" value="PHOSPHO-N-ACETYLMURAMOYL-PENTAPEPTIDE-TRANSFERASE HOMOLOG"/>
    <property type="match status" value="1"/>
</dbReference>
<evidence type="ECO:0000256" key="2">
    <source>
        <dbReference type="ARBA" id="ARBA00005583"/>
    </source>
</evidence>
<dbReference type="OrthoDB" id="9805475at2"/>
<feature type="transmembrane region" description="Helical" evidence="12">
    <location>
        <begin position="249"/>
        <end position="278"/>
    </location>
</feature>
<dbReference type="GO" id="GO:0005886">
    <property type="term" value="C:plasma membrane"/>
    <property type="evidence" value="ECO:0007669"/>
    <property type="project" value="UniProtKB-SubCell"/>
</dbReference>
<dbReference type="HAMAP" id="MF_00038">
    <property type="entry name" value="MraY"/>
    <property type="match status" value="1"/>
</dbReference>
<accession>D0LZ31</accession>
<evidence type="ECO:0000256" key="3">
    <source>
        <dbReference type="ARBA" id="ARBA00022618"/>
    </source>
</evidence>
<dbReference type="GO" id="GO:0071555">
    <property type="term" value="P:cell wall organization"/>
    <property type="evidence" value="ECO:0007669"/>
    <property type="project" value="UniProtKB-KW"/>
</dbReference>
<feature type="transmembrane region" description="Helical" evidence="12">
    <location>
        <begin position="285"/>
        <end position="305"/>
    </location>
</feature>
<keyword evidence="7 12" id="KW-0573">Peptidoglycan synthesis</keyword>
<dbReference type="HOGENOM" id="CLU_023982_0_0_7"/>
<dbReference type="GO" id="GO:0008360">
    <property type="term" value="P:regulation of cell shape"/>
    <property type="evidence" value="ECO:0007669"/>
    <property type="project" value="UniProtKB-KW"/>
</dbReference>
<feature type="binding site" evidence="14">
    <location>
        <position position="200"/>
    </location>
    <ligand>
        <name>Mg(2+)</name>
        <dbReference type="ChEBI" id="CHEBI:18420"/>
    </ligand>
</feature>
<evidence type="ECO:0000256" key="4">
    <source>
        <dbReference type="ARBA" id="ARBA00022679"/>
    </source>
</evidence>
<evidence type="ECO:0000256" key="6">
    <source>
        <dbReference type="ARBA" id="ARBA00022960"/>
    </source>
</evidence>
<keyword evidence="6 12" id="KW-0133">Cell shape</keyword>
<evidence type="ECO:0000256" key="10">
    <source>
        <dbReference type="ARBA" id="ARBA00023306"/>
    </source>
</evidence>
<name>D0LZ31_HALO1</name>
<feature type="transmembrane region" description="Helical" evidence="12">
    <location>
        <begin position="76"/>
        <end position="93"/>
    </location>
</feature>
<proteinExistence type="inferred from homology"/>
<dbReference type="InterPro" id="IPR018480">
    <property type="entry name" value="PNAcMuramoyl-5peptid_Trfase_CS"/>
</dbReference>
<feature type="transmembrane region" description="Helical" evidence="12">
    <location>
        <begin position="29"/>
        <end position="48"/>
    </location>
</feature>
<keyword evidence="4 12" id="KW-0808">Transferase</keyword>
<keyword evidence="8 12" id="KW-1133">Transmembrane helix</keyword>
<dbReference type="CDD" id="cd06852">
    <property type="entry name" value="GT_MraY"/>
    <property type="match status" value="1"/>
</dbReference>